<protein>
    <submittedName>
        <fullName evidence="2 3">Uncharacterized protein</fullName>
    </submittedName>
</protein>
<feature type="region of interest" description="Disordered" evidence="1">
    <location>
        <begin position="1"/>
        <end position="21"/>
    </location>
</feature>
<evidence type="ECO:0000313" key="2">
    <source>
        <dbReference type="EMBL" id="PNR54452.1"/>
    </source>
</evidence>
<dbReference type="EMBL" id="ABEU02000005">
    <property type="protein sequence ID" value="PNR54452.1"/>
    <property type="molecule type" value="Genomic_DNA"/>
</dbReference>
<dbReference type="EnsemblPlants" id="Pp3c5_25051V3.1">
    <property type="protein sequence ID" value="PAC:32952572.CDS.1"/>
    <property type="gene ID" value="Pp3c5_25051"/>
</dbReference>
<evidence type="ECO:0000256" key="1">
    <source>
        <dbReference type="SAM" id="MobiDB-lite"/>
    </source>
</evidence>
<keyword evidence="4" id="KW-1185">Reference proteome</keyword>
<dbReference type="AlphaFoldDB" id="A0A2K1KKZ4"/>
<reference evidence="3" key="3">
    <citation type="submission" date="2020-12" db="UniProtKB">
        <authorList>
            <consortium name="EnsemblPlants"/>
        </authorList>
    </citation>
    <scope>IDENTIFICATION</scope>
</reference>
<dbReference type="InParanoid" id="A0A2K1KKZ4"/>
<reference evidence="2 4" key="2">
    <citation type="journal article" date="2018" name="Plant J.">
        <title>The Physcomitrella patens chromosome-scale assembly reveals moss genome structure and evolution.</title>
        <authorList>
            <person name="Lang D."/>
            <person name="Ullrich K.K."/>
            <person name="Murat F."/>
            <person name="Fuchs J."/>
            <person name="Jenkins J."/>
            <person name="Haas F.B."/>
            <person name="Piednoel M."/>
            <person name="Gundlach H."/>
            <person name="Van Bel M."/>
            <person name="Meyberg R."/>
            <person name="Vives C."/>
            <person name="Morata J."/>
            <person name="Symeonidi A."/>
            <person name="Hiss M."/>
            <person name="Muchero W."/>
            <person name="Kamisugi Y."/>
            <person name="Saleh O."/>
            <person name="Blanc G."/>
            <person name="Decker E.L."/>
            <person name="van Gessel N."/>
            <person name="Grimwood J."/>
            <person name="Hayes R.D."/>
            <person name="Graham S.W."/>
            <person name="Gunter L.E."/>
            <person name="McDaniel S.F."/>
            <person name="Hoernstein S.N.W."/>
            <person name="Larsson A."/>
            <person name="Li F.W."/>
            <person name="Perroud P.F."/>
            <person name="Phillips J."/>
            <person name="Ranjan P."/>
            <person name="Rokshar D.S."/>
            <person name="Rothfels C.J."/>
            <person name="Schneider L."/>
            <person name="Shu S."/>
            <person name="Stevenson D.W."/>
            <person name="Thummler F."/>
            <person name="Tillich M."/>
            <person name="Villarreal Aguilar J.C."/>
            <person name="Widiez T."/>
            <person name="Wong G.K."/>
            <person name="Wymore A."/>
            <person name="Zhang Y."/>
            <person name="Zimmer A.D."/>
            <person name="Quatrano R.S."/>
            <person name="Mayer K.F.X."/>
            <person name="Goodstein D."/>
            <person name="Casacuberta J.M."/>
            <person name="Vandepoele K."/>
            <person name="Reski R."/>
            <person name="Cuming A.C."/>
            <person name="Tuskan G.A."/>
            <person name="Maumus F."/>
            <person name="Salse J."/>
            <person name="Schmutz J."/>
            <person name="Rensing S.A."/>
        </authorList>
    </citation>
    <scope>NUCLEOTIDE SEQUENCE [LARGE SCALE GENOMIC DNA]</scope>
    <source>
        <strain evidence="3 4">cv. Gransden 2004</strain>
    </source>
</reference>
<sequence length="67" mass="7395">MALDRCQSARNGLFHPGTHPNFRTSLPNKDKSCLGNIGCVFFQSCCCVNLPSLSLIRLRVSSFIHGK</sequence>
<dbReference type="Proteomes" id="UP000006727">
    <property type="component" value="Chromosome 5"/>
</dbReference>
<gene>
    <name evidence="2" type="ORF">PHYPA_008129</name>
</gene>
<name>A0A2K1KKZ4_PHYPA</name>
<evidence type="ECO:0000313" key="4">
    <source>
        <dbReference type="Proteomes" id="UP000006727"/>
    </source>
</evidence>
<proteinExistence type="predicted"/>
<accession>A0A2K1KKZ4</accession>
<dbReference type="Gramene" id="Pp3c5_25051V3.1">
    <property type="protein sequence ID" value="PAC:32952572.CDS.1"/>
    <property type="gene ID" value="Pp3c5_25051"/>
</dbReference>
<organism evidence="2">
    <name type="scientific">Physcomitrium patens</name>
    <name type="common">Spreading-leaved earth moss</name>
    <name type="synonym">Physcomitrella patens</name>
    <dbReference type="NCBI Taxonomy" id="3218"/>
    <lineage>
        <taxon>Eukaryota</taxon>
        <taxon>Viridiplantae</taxon>
        <taxon>Streptophyta</taxon>
        <taxon>Embryophyta</taxon>
        <taxon>Bryophyta</taxon>
        <taxon>Bryophytina</taxon>
        <taxon>Bryopsida</taxon>
        <taxon>Funariidae</taxon>
        <taxon>Funariales</taxon>
        <taxon>Funariaceae</taxon>
        <taxon>Physcomitrium</taxon>
    </lineage>
</organism>
<reference evidence="2 4" key="1">
    <citation type="journal article" date="2008" name="Science">
        <title>The Physcomitrella genome reveals evolutionary insights into the conquest of land by plants.</title>
        <authorList>
            <person name="Rensing S."/>
            <person name="Lang D."/>
            <person name="Zimmer A."/>
            <person name="Terry A."/>
            <person name="Salamov A."/>
            <person name="Shapiro H."/>
            <person name="Nishiyama T."/>
            <person name="Perroud P.-F."/>
            <person name="Lindquist E."/>
            <person name="Kamisugi Y."/>
            <person name="Tanahashi T."/>
            <person name="Sakakibara K."/>
            <person name="Fujita T."/>
            <person name="Oishi K."/>
            <person name="Shin-I T."/>
            <person name="Kuroki Y."/>
            <person name="Toyoda A."/>
            <person name="Suzuki Y."/>
            <person name="Hashimoto A."/>
            <person name="Yamaguchi K."/>
            <person name="Sugano A."/>
            <person name="Kohara Y."/>
            <person name="Fujiyama A."/>
            <person name="Anterola A."/>
            <person name="Aoki S."/>
            <person name="Ashton N."/>
            <person name="Barbazuk W.B."/>
            <person name="Barker E."/>
            <person name="Bennetzen J."/>
            <person name="Bezanilla M."/>
            <person name="Blankenship R."/>
            <person name="Cho S.H."/>
            <person name="Dutcher S."/>
            <person name="Estelle M."/>
            <person name="Fawcett J.A."/>
            <person name="Gundlach H."/>
            <person name="Hanada K."/>
            <person name="Heyl A."/>
            <person name="Hicks K.A."/>
            <person name="Hugh J."/>
            <person name="Lohr M."/>
            <person name="Mayer K."/>
            <person name="Melkozernov A."/>
            <person name="Murata T."/>
            <person name="Nelson D."/>
            <person name="Pils B."/>
            <person name="Prigge M."/>
            <person name="Reiss B."/>
            <person name="Renner T."/>
            <person name="Rombauts S."/>
            <person name="Rushton P."/>
            <person name="Sanderfoot A."/>
            <person name="Schween G."/>
            <person name="Shiu S.-H."/>
            <person name="Stueber K."/>
            <person name="Theodoulou F.L."/>
            <person name="Tu H."/>
            <person name="Van de Peer Y."/>
            <person name="Verrier P.J."/>
            <person name="Waters E."/>
            <person name="Wood A."/>
            <person name="Yang L."/>
            <person name="Cove D."/>
            <person name="Cuming A."/>
            <person name="Hasebe M."/>
            <person name="Lucas S."/>
            <person name="Mishler D.B."/>
            <person name="Reski R."/>
            <person name="Grigoriev I."/>
            <person name="Quatrano R.S."/>
            <person name="Boore J.L."/>
        </authorList>
    </citation>
    <scope>NUCLEOTIDE SEQUENCE [LARGE SCALE GENOMIC DNA]</scope>
    <source>
        <strain evidence="3 4">cv. Gransden 2004</strain>
    </source>
</reference>
<evidence type="ECO:0000313" key="3">
    <source>
        <dbReference type="EnsemblPlants" id="PAC:32952572.CDS.1"/>
    </source>
</evidence>